<evidence type="ECO:0000313" key="2">
    <source>
        <dbReference type="EnsemblPlants" id="cds.novel_model_5215_5bd9a17a.2.5bd9b13a"/>
    </source>
</evidence>
<evidence type="ECO:0000256" key="1">
    <source>
        <dbReference type="SAM" id="Phobius"/>
    </source>
</evidence>
<name>A0A803R536_CANSA</name>
<dbReference type="Proteomes" id="UP000596661">
    <property type="component" value="Chromosome 6"/>
</dbReference>
<proteinExistence type="predicted"/>
<dbReference type="EnsemblPlants" id="novel_model_5215_5bd9a17a.2.5bd9b13a">
    <property type="protein sequence ID" value="cds.novel_model_5215_5bd9a17a.2.5bd9b13a"/>
    <property type="gene ID" value="novel_gene_2710_5bd9a17a"/>
</dbReference>
<keyword evidence="1" id="KW-0812">Transmembrane</keyword>
<organism evidence="2 3">
    <name type="scientific">Cannabis sativa</name>
    <name type="common">Hemp</name>
    <name type="synonym">Marijuana</name>
    <dbReference type="NCBI Taxonomy" id="3483"/>
    <lineage>
        <taxon>Eukaryota</taxon>
        <taxon>Viridiplantae</taxon>
        <taxon>Streptophyta</taxon>
        <taxon>Embryophyta</taxon>
        <taxon>Tracheophyta</taxon>
        <taxon>Spermatophyta</taxon>
        <taxon>Magnoliopsida</taxon>
        <taxon>eudicotyledons</taxon>
        <taxon>Gunneridae</taxon>
        <taxon>Pentapetalae</taxon>
        <taxon>rosids</taxon>
        <taxon>fabids</taxon>
        <taxon>Rosales</taxon>
        <taxon>Cannabaceae</taxon>
        <taxon>Cannabis</taxon>
    </lineage>
</organism>
<keyword evidence="1" id="KW-1133">Transmembrane helix</keyword>
<accession>A0A803R536</accession>
<keyword evidence="3" id="KW-1185">Reference proteome</keyword>
<feature type="transmembrane region" description="Helical" evidence="1">
    <location>
        <begin position="15"/>
        <end position="32"/>
    </location>
</feature>
<reference evidence="2" key="1">
    <citation type="submission" date="2018-11" db="EMBL/GenBank/DDBJ databases">
        <authorList>
            <person name="Grassa J C."/>
        </authorList>
    </citation>
    <scope>NUCLEOTIDE SEQUENCE [LARGE SCALE GENOMIC DNA]</scope>
</reference>
<dbReference type="EMBL" id="UZAU01000584">
    <property type="status" value="NOT_ANNOTATED_CDS"/>
    <property type="molecule type" value="Genomic_DNA"/>
</dbReference>
<gene>
    <name evidence="2" type="primary">LOC115719301</name>
</gene>
<dbReference type="AlphaFoldDB" id="A0A803R536"/>
<dbReference type="Gramene" id="novel_model_5215_5bd9a17a.2.5bd9b13a">
    <property type="protein sequence ID" value="cds.novel_model_5215_5bd9a17a.2.5bd9b13a"/>
    <property type="gene ID" value="novel_gene_2710_5bd9a17a"/>
</dbReference>
<evidence type="ECO:0000313" key="3">
    <source>
        <dbReference type="Proteomes" id="UP000596661"/>
    </source>
</evidence>
<protein>
    <submittedName>
        <fullName evidence="2">Uncharacterized protein</fullName>
    </submittedName>
</protein>
<sequence length="95" mass="10941">MVGGMELLVTWNHVMGMKITAVAMIVTLWCSISTSTHQVRDGDIQQSVEKTIERKEMKLMVSMAEYGSLTKRKKFRHGRKFGLLKRWIRLLALGF</sequence>
<keyword evidence="1" id="KW-0472">Membrane</keyword>
<reference evidence="2" key="2">
    <citation type="submission" date="2021-03" db="UniProtKB">
        <authorList>
            <consortium name="EnsemblPlants"/>
        </authorList>
    </citation>
    <scope>IDENTIFICATION</scope>
</reference>